<evidence type="ECO:0000256" key="3">
    <source>
        <dbReference type="ARBA" id="ARBA00022559"/>
    </source>
</evidence>
<reference evidence="17" key="1">
    <citation type="submission" date="2022-03" db="EMBL/GenBank/DDBJ databases">
        <title>A functionally conserved STORR gene fusion in Papaver species that diverged 16.8 million years ago.</title>
        <authorList>
            <person name="Catania T."/>
        </authorList>
    </citation>
    <scope>NUCLEOTIDE SEQUENCE</scope>
    <source>
        <strain evidence="17">S-191538</strain>
    </source>
</reference>
<evidence type="ECO:0000256" key="11">
    <source>
        <dbReference type="PIRSR" id="PIRSR600823-2"/>
    </source>
</evidence>
<dbReference type="InterPro" id="IPR033905">
    <property type="entry name" value="Secretory_peroxidase"/>
</dbReference>
<evidence type="ECO:0000256" key="1">
    <source>
        <dbReference type="ARBA" id="ARBA00000189"/>
    </source>
</evidence>
<dbReference type="Proteomes" id="UP001177140">
    <property type="component" value="Unassembled WGS sequence"/>
</dbReference>
<evidence type="ECO:0000256" key="10">
    <source>
        <dbReference type="PIRSR" id="PIRSR600823-1"/>
    </source>
</evidence>
<keyword evidence="18" id="KW-1185">Reference proteome</keyword>
<feature type="binding site" evidence="12">
    <location>
        <position position="78"/>
    </location>
    <ligand>
        <name>Ca(2+)</name>
        <dbReference type="ChEBI" id="CHEBI:29108"/>
        <label>1</label>
    </ligand>
</feature>
<comment type="caution">
    <text evidence="17">The sequence shown here is derived from an EMBL/GenBank/DDBJ whole genome shotgun (WGS) entry which is preliminary data.</text>
</comment>
<feature type="disulfide bond" evidence="14">
    <location>
        <begin position="202"/>
        <end position="238"/>
    </location>
</feature>
<evidence type="ECO:0000256" key="14">
    <source>
        <dbReference type="PIRSR" id="PIRSR600823-5"/>
    </source>
</evidence>
<dbReference type="Gene3D" id="1.10.420.10">
    <property type="entry name" value="Peroxidase, domain 2"/>
    <property type="match status" value="1"/>
</dbReference>
<feature type="binding site" evidence="12">
    <location>
        <position position="74"/>
    </location>
    <ligand>
        <name>Ca(2+)</name>
        <dbReference type="ChEBI" id="CHEBI:29108"/>
        <label>1</label>
    </ligand>
</feature>
<gene>
    <name evidence="17" type="ORF">MKW94_029181</name>
</gene>
<keyword evidence="8 12" id="KW-0408">Iron</keyword>
<dbReference type="InterPro" id="IPR000823">
    <property type="entry name" value="Peroxidase_pln"/>
</dbReference>
<feature type="binding site" evidence="11">
    <location>
        <position position="165"/>
    </location>
    <ligand>
        <name>substrate</name>
    </ligand>
</feature>
<feature type="binding site" evidence="12">
    <location>
        <position position="69"/>
    </location>
    <ligand>
        <name>Ca(2+)</name>
        <dbReference type="ChEBI" id="CHEBI:29108"/>
        <label>1</label>
    </ligand>
</feature>
<keyword evidence="6 15" id="KW-0732">Signal</keyword>
<keyword evidence="15" id="KW-0964">Secreted</keyword>
<proteinExistence type="inferred from homology"/>
<feature type="site" description="Transition state stabilizer" evidence="13">
    <location>
        <position position="64"/>
    </location>
</feature>
<dbReference type="FunFam" id="1.10.420.10:FF:000007">
    <property type="entry name" value="Peroxidase"/>
    <property type="match status" value="1"/>
</dbReference>
<keyword evidence="12 15" id="KW-0106">Calcium</keyword>
<evidence type="ECO:0000256" key="2">
    <source>
        <dbReference type="ARBA" id="ARBA00012313"/>
    </source>
</evidence>
<accession>A0AA41VYX2</accession>
<evidence type="ECO:0000313" key="18">
    <source>
        <dbReference type="Proteomes" id="UP001177140"/>
    </source>
</evidence>
<comment type="cofactor">
    <cofactor evidence="12 15">
        <name>Ca(2+)</name>
        <dbReference type="ChEBI" id="CHEBI:29108"/>
    </cofactor>
    <text evidence="12 15">Binds 2 calcium ions per subunit.</text>
</comment>
<dbReference type="GO" id="GO:0020037">
    <property type="term" value="F:heme binding"/>
    <property type="evidence" value="ECO:0007669"/>
    <property type="project" value="UniProtKB-UniRule"/>
</dbReference>
<feature type="binding site" evidence="12">
    <location>
        <position position="260"/>
    </location>
    <ligand>
        <name>Ca(2+)</name>
        <dbReference type="ChEBI" id="CHEBI:29108"/>
        <label>2</label>
    </ligand>
</feature>
<feature type="active site" description="Proton acceptor" evidence="10">
    <location>
        <position position="68"/>
    </location>
</feature>
<feature type="disulfide bond" evidence="14">
    <location>
        <begin position="70"/>
        <end position="75"/>
    </location>
</feature>
<dbReference type="GO" id="GO:0006979">
    <property type="term" value="P:response to oxidative stress"/>
    <property type="evidence" value="ECO:0007669"/>
    <property type="project" value="UniProtKB-UniRule"/>
</dbReference>
<dbReference type="SUPFAM" id="SSF48113">
    <property type="entry name" value="Heme-dependent peroxidases"/>
    <property type="match status" value="1"/>
</dbReference>
<dbReference type="GO" id="GO:0042744">
    <property type="term" value="P:hydrogen peroxide catabolic process"/>
    <property type="evidence" value="ECO:0007669"/>
    <property type="project" value="UniProtKB-KW"/>
</dbReference>
<sequence length="332" mass="36106">MLLFLRSGMMVMVLVSLGLLVSVNGAHLSYEYYNTTCPNLEALVKNTLVPIFLTDPTAPAAFLRLLFHDCQVQGCDASILLDSEGPNPVSEMVSSKNFMIRHRKSIGLIKSVLESKCPGKVSCADIIALAAKESIAFTGGPKIQIPLGRKDSTSGSYKQADISLPSAHVSVDEMLQIFEAQGMNLEESVAILGAHTLGVGHCVNIVDRLYNQKHTNNAAASGNNMLEKGYEIILRVLCPTKVPLTNLTFVLNDITPLTFDNQYYKDIIQGRGLFGIDSSISKDPRTSPIVKSFAVNQSHFFQVFASAFVKLSSTNVLTGNMGQIRSDCSRLN</sequence>
<evidence type="ECO:0000256" key="8">
    <source>
        <dbReference type="ARBA" id="ARBA00023004"/>
    </source>
</evidence>
<feature type="binding site" description="axial binding residue" evidence="12">
    <location>
        <position position="195"/>
    </location>
    <ligand>
        <name>heme b</name>
        <dbReference type="ChEBI" id="CHEBI:60344"/>
    </ligand>
    <ligandPart>
        <name>Fe</name>
        <dbReference type="ChEBI" id="CHEBI:18248"/>
    </ligandPart>
</feature>
<protein>
    <recommendedName>
        <fullName evidence="2 15">Peroxidase</fullName>
        <ecNumber evidence="2 15">1.11.1.7</ecNumber>
    </recommendedName>
</protein>
<dbReference type="GO" id="GO:0005576">
    <property type="term" value="C:extracellular region"/>
    <property type="evidence" value="ECO:0007669"/>
    <property type="project" value="UniProtKB-SubCell"/>
</dbReference>
<evidence type="ECO:0000256" key="9">
    <source>
        <dbReference type="ARBA" id="ARBA00023157"/>
    </source>
</evidence>
<organism evidence="17 18">
    <name type="scientific">Papaver nudicaule</name>
    <name type="common">Iceland poppy</name>
    <dbReference type="NCBI Taxonomy" id="74823"/>
    <lineage>
        <taxon>Eukaryota</taxon>
        <taxon>Viridiplantae</taxon>
        <taxon>Streptophyta</taxon>
        <taxon>Embryophyta</taxon>
        <taxon>Tracheophyta</taxon>
        <taxon>Spermatophyta</taxon>
        <taxon>Magnoliopsida</taxon>
        <taxon>Ranunculales</taxon>
        <taxon>Papaveraceae</taxon>
        <taxon>Papaveroideae</taxon>
        <taxon>Papaver</taxon>
    </lineage>
</organism>
<comment type="function">
    <text evidence="15">Removal of H(2)O(2), oxidation of toxic reductants, biosynthesis and degradation of lignin, suberization, auxin catabolism, response to environmental stresses such as wounding, pathogen attack and oxidative stress.</text>
</comment>
<comment type="subcellular location">
    <subcellularLocation>
        <location evidence="15">Secreted</location>
    </subcellularLocation>
</comment>
<feature type="signal peptide" evidence="15">
    <location>
        <begin position="1"/>
        <end position="25"/>
    </location>
</feature>
<comment type="cofactor">
    <cofactor evidence="12 15">
        <name>heme b</name>
        <dbReference type="ChEBI" id="CHEBI:60344"/>
    </cofactor>
    <text evidence="12 15">Binds 1 heme b (iron(II)-protoporphyrin IX) group per subunit.</text>
</comment>
<keyword evidence="5 12" id="KW-0479">Metal-binding</keyword>
<dbReference type="EC" id="1.11.1.7" evidence="2 15"/>
<feature type="disulfide bond" evidence="14">
    <location>
        <begin position="123"/>
        <end position="328"/>
    </location>
</feature>
<evidence type="ECO:0000259" key="16">
    <source>
        <dbReference type="PROSITE" id="PS50873"/>
    </source>
</evidence>
<feature type="binding site" evidence="12">
    <location>
        <position position="255"/>
    </location>
    <ligand>
        <name>Ca(2+)</name>
        <dbReference type="ChEBI" id="CHEBI:29108"/>
        <label>2</label>
    </ligand>
</feature>
<feature type="binding site" evidence="12">
    <location>
        <position position="76"/>
    </location>
    <ligand>
        <name>Ca(2+)</name>
        <dbReference type="ChEBI" id="CHEBI:29108"/>
        <label>1</label>
    </ligand>
</feature>
<evidence type="ECO:0000256" key="15">
    <source>
        <dbReference type="RuleBase" id="RU362060"/>
    </source>
</evidence>
<dbReference type="GO" id="GO:0046872">
    <property type="term" value="F:metal ion binding"/>
    <property type="evidence" value="ECO:0007669"/>
    <property type="project" value="UniProtKB-UniRule"/>
</dbReference>
<evidence type="ECO:0000256" key="13">
    <source>
        <dbReference type="PIRSR" id="PIRSR600823-4"/>
    </source>
</evidence>
<dbReference type="PANTHER" id="PTHR31517:SF81">
    <property type="entry name" value="PEROXIDASE"/>
    <property type="match status" value="1"/>
</dbReference>
<evidence type="ECO:0000256" key="5">
    <source>
        <dbReference type="ARBA" id="ARBA00022723"/>
    </source>
</evidence>
<evidence type="ECO:0000256" key="7">
    <source>
        <dbReference type="ARBA" id="ARBA00023002"/>
    </source>
</evidence>
<keyword evidence="15" id="KW-0376">Hydrogen peroxide</keyword>
<evidence type="ECO:0000313" key="17">
    <source>
        <dbReference type="EMBL" id="MCL7049789.1"/>
    </source>
</evidence>
<dbReference type="InterPro" id="IPR002016">
    <property type="entry name" value="Haem_peroxidase"/>
</dbReference>
<dbReference type="EMBL" id="JAJJMA010320223">
    <property type="protein sequence ID" value="MCL7049789.1"/>
    <property type="molecule type" value="Genomic_DNA"/>
</dbReference>
<dbReference type="GO" id="GO:0140825">
    <property type="term" value="F:lactoperoxidase activity"/>
    <property type="evidence" value="ECO:0007669"/>
    <property type="project" value="UniProtKB-EC"/>
</dbReference>
<feature type="chain" id="PRO_5041488876" description="Peroxidase" evidence="15">
    <location>
        <begin position="26"/>
        <end position="332"/>
    </location>
</feature>
<dbReference type="AlphaFoldDB" id="A0AA41VYX2"/>
<dbReference type="InterPro" id="IPR010255">
    <property type="entry name" value="Haem_peroxidase_sf"/>
</dbReference>
<feature type="binding site" evidence="12">
    <location>
        <position position="72"/>
    </location>
    <ligand>
        <name>Ca(2+)</name>
        <dbReference type="ChEBI" id="CHEBI:29108"/>
        <label>1</label>
    </ligand>
</feature>
<keyword evidence="9 14" id="KW-1015">Disulfide bond</keyword>
<dbReference type="Gene3D" id="1.10.520.10">
    <property type="match status" value="1"/>
</dbReference>
<comment type="similarity">
    <text evidence="15">Belongs to the peroxidase family. Classical plant (class III) peroxidase subfamily.</text>
</comment>
<dbReference type="CDD" id="cd00693">
    <property type="entry name" value="secretory_peroxidase"/>
    <property type="match status" value="1"/>
</dbReference>
<dbReference type="PANTHER" id="PTHR31517">
    <property type="match status" value="1"/>
</dbReference>
<keyword evidence="3 15" id="KW-0575">Peroxidase</keyword>
<feature type="domain" description="Plant heme peroxidase family profile" evidence="16">
    <location>
        <begin position="27"/>
        <end position="332"/>
    </location>
</feature>
<dbReference type="PRINTS" id="PR00458">
    <property type="entry name" value="PEROXIDASE"/>
</dbReference>
<keyword evidence="7 15" id="KW-0560">Oxidoreductase</keyword>
<dbReference type="PROSITE" id="PS50873">
    <property type="entry name" value="PEROXIDASE_4"/>
    <property type="match status" value="1"/>
</dbReference>
<dbReference type="Pfam" id="PF00141">
    <property type="entry name" value="peroxidase"/>
    <property type="match status" value="1"/>
</dbReference>
<feature type="binding site" evidence="12">
    <location>
        <position position="91"/>
    </location>
    <ligand>
        <name>Ca(2+)</name>
        <dbReference type="ChEBI" id="CHEBI:29108"/>
        <label>1</label>
    </ligand>
</feature>
<dbReference type="PRINTS" id="PR00461">
    <property type="entry name" value="PLPEROXIDASE"/>
</dbReference>
<comment type="catalytic activity">
    <reaction evidence="1 15">
        <text>2 a phenolic donor + H2O2 = 2 a phenolic radical donor + 2 H2O</text>
        <dbReference type="Rhea" id="RHEA:56136"/>
        <dbReference type="ChEBI" id="CHEBI:15377"/>
        <dbReference type="ChEBI" id="CHEBI:16240"/>
        <dbReference type="ChEBI" id="CHEBI:139520"/>
        <dbReference type="ChEBI" id="CHEBI:139521"/>
        <dbReference type="EC" id="1.11.1.7"/>
    </reaction>
</comment>
<feature type="disulfide bond" evidence="14">
    <location>
        <begin position="37"/>
        <end position="117"/>
    </location>
</feature>
<evidence type="ECO:0000256" key="6">
    <source>
        <dbReference type="ARBA" id="ARBA00022729"/>
    </source>
</evidence>
<name>A0AA41VYX2_PAPNU</name>
<evidence type="ECO:0000256" key="12">
    <source>
        <dbReference type="PIRSR" id="PIRSR600823-3"/>
    </source>
</evidence>
<feature type="binding site" evidence="12">
    <location>
        <position position="196"/>
    </location>
    <ligand>
        <name>Ca(2+)</name>
        <dbReference type="ChEBI" id="CHEBI:29108"/>
        <label>2</label>
    </ligand>
</feature>
<keyword evidence="4 15" id="KW-0349">Heme</keyword>
<evidence type="ECO:0000256" key="4">
    <source>
        <dbReference type="ARBA" id="ARBA00022617"/>
    </source>
</evidence>